<proteinExistence type="predicted"/>
<gene>
    <name evidence="1" type="ORF">LMANV2_460038</name>
</gene>
<dbReference type="AlphaFoldDB" id="A0AAQ1P206"/>
<evidence type="ECO:0000313" key="2">
    <source>
        <dbReference type="Proteomes" id="UP000234460"/>
    </source>
</evidence>
<accession>A0AAQ1P206</accession>
<organism evidence="1 2">
    <name type="scientific">Leptospira interrogans serovar Manilae</name>
    <dbReference type="NCBI Taxonomy" id="214675"/>
    <lineage>
        <taxon>Bacteria</taxon>
        <taxon>Pseudomonadati</taxon>
        <taxon>Spirochaetota</taxon>
        <taxon>Spirochaetia</taxon>
        <taxon>Leptospirales</taxon>
        <taxon>Leptospiraceae</taxon>
        <taxon>Leptospira</taxon>
    </lineage>
</organism>
<protein>
    <submittedName>
        <fullName evidence="1">Transposase</fullName>
    </submittedName>
</protein>
<evidence type="ECO:0000313" key="1">
    <source>
        <dbReference type="EMBL" id="SOR62387.1"/>
    </source>
</evidence>
<comment type="caution">
    <text evidence="1">The sequence shown here is derived from an EMBL/GenBank/DDBJ whole genome shotgun (WGS) entry which is preliminary data.</text>
</comment>
<dbReference type="Proteomes" id="UP000234460">
    <property type="component" value="Chromosome LMANV2"/>
</dbReference>
<reference evidence="1 2" key="1">
    <citation type="submission" date="2017-11" db="EMBL/GenBank/DDBJ databases">
        <authorList>
            <person name="Lechat P."/>
        </authorList>
    </citation>
    <scope>NUCLEOTIDE SEQUENCE [LARGE SCALE GENOMIC DNA]</scope>
    <source>
        <strain evidence="1">L495</strain>
    </source>
</reference>
<name>A0AAQ1P206_LEPIR</name>
<sequence>MSFLGLVPRKFPKENKLVLQKREARGFGEL</sequence>
<dbReference type="EMBL" id="OEJX01000041">
    <property type="protein sequence ID" value="SOR62387.1"/>
    <property type="molecule type" value="Genomic_DNA"/>
</dbReference>